<dbReference type="InterPro" id="IPR001766">
    <property type="entry name" value="Fork_head_dom"/>
</dbReference>
<feature type="DNA-binding region" description="Fork-head" evidence="2">
    <location>
        <begin position="36"/>
        <end position="133"/>
    </location>
</feature>
<feature type="compositionally biased region" description="Basic residues" evidence="3">
    <location>
        <begin position="293"/>
        <end position="306"/>
    </location>
</feature>
<dbReference type="AlphaFoldDB" id="A0A9P6E6C2"/>
<evidence type="ECO:0000313" key="5">
    <source>
        <dbReference type="EMBL" id="KAF9523300.1"/>
    </source>
</evidence>
<keyword evidence="2" id="KW-0539">Nucleus</keyword>
<feature type="region of interest" description="Disordered" evidence="3">
    <location>
        <begin position="145"/>
        <end position="180"/>
    </location>
</feature>
<dbReference type="PROSITE" id="PS50039">
    <property type="entry name" value="FORK_HEAD_3"/>
    <property type="match status" value="1"/>
</dbReference>
<dbReference type="SMART" id="SM00339">
    <property type="entry name" value="FH"/>
    <property type="match status" value="1"/>
</dbReference>
<dbReference type="Gene3D" id="1.10.10.10">
    <property type="entry name" value="Winged helix-like DNA-binding domain superfamily/Winged helix DNA-binding domain"/>
    <property type="match status" value="1"/>
</dbReference>
<evidence type="ECO:0000259" key="4">
    <source>
        <dbReference type="PROSITE" id="PS50039"/>
    </source>
</evidence>
<dbReference type="GO" id="GO:0005634">
    <property type="term" value="C:nucleus"/>
    <property type="evidence" value="ECO:0007669"/>
    <property type="project" value="UniProtKB-SubCell"/>
</dbReference>
<dbReference type="OrthoDB" id="5954824at2759"/>
<dbReference type="Pfam" id="PF00250">
    <property type="entry name" value="Forkhead"/>
    <property type="match status" value="1"/>
</dbReference>
<feature type="region of interest" description="Disordered" evidence="3">
    <location>
        <begin position="398"/>
        <end position="417"/>
    </location>
</feature>
<accession>A0A9P6E6C2</accession>
<reference evidence="5" key="1">
    <citation type="submission" date="2020-11" db="EMBL/GenBank/DDBJ databases">
        <authorList>
            <consortium name="DOE Joint Genome Institute"/>
            <person name="Ahrendt S."/>
            <person name="Riley R."/>
            <person name="Andreopoulos W."/>
            <person name="Labutti K."/>
            <person name="Pangilinan J."/>
            <person name="Ruiz-Duenas F.J."/>
            <person name="Barrasa J.M."/>
            <person name="Sanchez-Garcia M."/>
            <person name="Camarero S."/>
            <person name="Miyauchi S."/>
            <person name="Serrano A."/>
            <person name="Linde D."/>
            <person name="Babiker R."/>
            <person name="Drula E."/>
            <person name="Ayuso-Fernandez I."/>
            <person name="Pacheco R."/>
            <person name="Padilla G."/>
            <person name="Ferreira P."/>
            <person name="Barriuso J."/>
            <person name="Kellner H."/>
            <person name="Castanera R."/>
            <person name="Alfaro M."/>
            <person name="Ramirez L."/>
            <person name="Pisabarro A.G."/>
            <person name="Kuo A."/>
            <person name="Tritt A."/>
            <person name="Lipzen A."/>
            <person name="He G."/>
            <person name="Yan M."/>
            <person name="Ng V."/>
            <person name="Cullen D."/>
            <person name="Martin F."/>
            <person name="Rosso M.-N."/>
            <person name="Henrissat B."/>
            <person name="Hibbett D."/>
            <person name="Martinez A.T."/>
            <person name="Grigoriev I.V."/>
        </authorList>
    </citation>
    <scope>NUCLEOTIDE SEQUENCE</scope>
    <source>
        <strain evidence="5">CBS 506.95</strain>
    </source>
</reference>
<feature type="region of interest" description="Disordered" evidence="3">
    <location>
        <begin position="1"/>
        <end position="23"/>
    </location>
</feature>
<feature type="region of interest" description="Disordered" evidence="3">
    <location>
        <begin position="271"/>
        <end position="382"/>
    </location>
</feature>
<dbReference type="GO" id="GO:0003700">
    <property type="term" value="F:DNA-binding transcription factor activity"/>
    <property type="evidence" value="ECO:0007669"/>
    <property type="project" value="InterPro"/>
</dbReference>
<organism evidence="5 6">
    <name type="scientific">Crepidotus variabilis</name>
    <dbReference type="NCBI Taxonomy" id="179855"/>
    <lineage>
        <taxon>Eukaryota</taxon>
        <taxon>Fungi</taxon>
        <taxon>Dikarya</taxon>
        <taxon>Basidiomycota</taxon>
        <taxon>Agaricomycotina</taxon>
        <taxon>Agaricomycetes</taxon>
        <taxon>Agaricomycetidae</taxon>
        <taxon>Agaricales</taxon>
        <taxon>Agaricineae</taxon>
        <taxon>Crepidotaceae</taxon>
        <taxon>Crepidotus</taxon>
    </lineage>
</organism>
<feature type="compositionally biased region" description="Polar residues" evidence="3">
    <location>
        <begin position="307"/>
        <end position="321"/>
    </location>
</feature>
<feature type="compositionally biased region" description="Basic and acidic residues" evidence="3">
    <location>
        <begin position="145"/>
        <end position="159"/>
    </location>
</feature>
<dbReference type="EMBL" id="MU157920">
    <property type="protein sequence ID" value="KAF9523300.1"/>
    <property type="molecule type" value="Genomic_DNA"/>
</dbReference>
<dbReference type="InterPro" id="IPR036390">
    <property type="entry name" value="WH_DNA-bd_sf"/>
</dbReference>
<name>A0A9P6E6C2_9AGAR</name>
<evidence type="ECO:0000256" key="3">
    <source>
        <dbReference type="SAM" id="MobiDB-lite"/>
    </source>
</evidence>
<comment type="caution">
    <text evidence="5">The sequence shown here is derived from an EMBL/GenBank/DDBJ whole genome shotgun (WGS) entry which is preliminary data.</text>
</comment>
<feature type="domain" description="Fork-head" evidence="4">
    <location>
        <begin position="36"/>
        <end position="133"/>
    </location>
</feature>
<dbReference type="GO" id="GO:0043565">
    <property type="term" value="F:sequence-specific DNA binding"/>
    <property type="evidence" value="ECO:0007669"/>
    <property type="project" value="InterPro"/>
</dbReference>
<keyword evidence="1 2" id="KW-0238">DNA-binding</keyword>
<comment type="subcellular location">
    <subcellularLocation>
        <location evidence="2">Nucleus</location>
    </subcellularLocation>
</comment>
<sequence length="445" mass="49225">MSYSSSSNSSSPSSRTSSVDSRQGLQHLVDYPRGARPVYSYHTLVRGALLDSPNKPLTANQVWEAIGVRFTFFLSERAAPCRIYIINTLSNTPCFSPSARGAQQAELYWTYDPNLDIQLANSLLSGSSRNASATTLVNIHYQWDKDHGSDTSSEREHQTGSDVEEAGSKKKGRGRGEPGDLFKELDLEMQAQALEVEETPSEQPPAQQRGKVYRGQVKESLKSWSRCGSLRRKPTVIEGVSFSLGDKQLKRRPSQQSFEKLPFHPSIVSQSHLGSRLNSQSHTADPLPSQLPHRSRHPAAPSHKRNNTSSTISQQHGSNQHRLPPSSFHHHTQPEIVSIHSQRRSSVTSSPDSNKPKQDNGGVRRKSPKSNGVAIGEDVDPEMEKAKRMWVHGYGSGYGSGNPADEPPPMKEKWSSQTLREITSSKVLSWKSAKKQKQDGCCIIG</sequence>
<feature type="region of interest" description="Disordered" evidence="3">
    <location>
        <begin position="196"/>
        <end position="216"/>
    </location>
</feature>
<dbReference type="InterPro" id="IPR036388">
    <property type="entry name" value="WH-like_DNA-bd_sf"/>
</dbReference>
<evidence type="ECO:0000256" key="2">
    <source>
        <dbReference type="PROSITE-ProRule" id="PRU00089"/>
    </source>
</evidence>
<evidence type="ECO:0000256" key="1">
    <source>
        <dbReference type="ARBA" id="ARBA00023125"/>
    </source>
</evidence>
<protein>
    <recommendedName>
        <fullName evidence="4">Fork-head domain-containing protein</fullName>
    </recommendedName>
</protein>
<gene>
    <name evidence="5" type="ORF">CPB83DRAFT_898879</name>
</gene>
<feature type="compositionally biased region" description="Polar residues" evidence="3">
    <location>
        <begin position="271"/>
        <end position="283"/>
    </location>
</feature>
<evidence type="ECO:0000313" key="6">
    <source>
        <dbReference type="Proteomes" id="UP000807306"/>
    </source>
</evidence>
<keyword evidence="6" id="KW-1185">Reference proteome</keyword>
<feature type="compositionally biased region" description="Polar residues" evidence="3">
    <location>
        <begin position="344"/>
        <end position="353"/>
    </location>
</feature>
<proteinExistence type="predicted"/>
<feature type="compositionally biased region" description="Low complexity" evidence="3">
    <location>
        <begin position="1"/>
        <end position="21"/>
    </location>
</feature>
<dbReference type="Proteomes" id="UP000807306">
    <property type="component" value="Unassembled WGS sequence"/>
</dbReference>
<dbReference type="SUPFAM" id="SSF46785">
    <property type="entry name" value="Winged helix' DNA-binding domain"/>
    <property type="match status" value="1"/>
</dbReference>